<dbReference type="OrthoDB" id="262795at2"/>
<protein>
    <recommendedName>
        <fullName evidence="4">Glycosyltransferase RgtA/B/C/D-like domain-containing protein</fullName>
    </recommendedName>
</protein>
<dbReference type="AlphaFoldDB" id="A0A2Z3H5R8"/>
<keyword evidence="1" id="KW-0472">Membrane</keyword>
<name>A0A2Z3H5R8_9BACT</name>
<keyword evidence="3" id="KW-1185">Reference proteome</keyword>
<reference evidence="2 3" key="1">
    <citation type="submission" date="2018-01" db="EMBL/GenBank/DDBJ databases">
        <title>G. obscuriglobus.</title>
        <authorList>
            <person name="Franke J."/>
            <person name="Blomberg W."/>
            <person name="Selmecki A."/>
        </authorList>
    </citation>
    <scope>NUCLEOTIDE SEQUENCE [LARGE SCALE GENOMIC DNA]</scope>
    <source>
        <strain evidence="2 3">DSM 5831</strain>
    </source>
</reference>
<keyword evidence="1" id="KW-0812">Transmembrane</keyword>
<feature type="transmembrane region" description="Helical" evidence="1">
    <location>
        <begin position="187"/>
        <end position="214"/>
    </location>
</feature>
<feature type="transmembrane region" description="Helical" evidence="1">
    <location>
        <begin position="157"/>
        <end position="175"/>
    </location>
</feature>
<evidence type="ECO:0000313" key="3">
    <source>
        <dbReference type="Proteomes" id="UP000245802"/>
    </source>
</evidence>
<dbReference type="Proteomes" id="UP000245802">
    <property type="component" value="Chromosome"/>
</dbReference>
<feature type="transmembrane region" description="Helical" evidence="1">
    <location>
        <begin position="300"/>
        <end position="321"/>
    </location>
</feature>
<dbReference type="EMBL" id="CP025958">
    <property type="protein sequence ID" value="AWM39662.1"/>
    <property type="molecule type" value="Genomic_DNA"/>
</dbReference>
<sequence>MRTLALLSAYAGALALGTYQTFYPTFDTGFANVQTERGDGMLNHLILENSWLALSDPDYRGTLATAPFFFPERYTIAYSENLFGSAPVYWALRLVTGHELAYAWWQIVCTALNFVALAVVCRWLRMPHALALTGAFVGAFAVVYADQIKHAQMIPRFYSPFVVYYAIVLVTEAEGKAKALNRMLGALFLQCLACVYTGWFLATGLAVFFPLLVALRPGSAGELRAFAVANKRRVGGILLLWAGAMLALFVPYILVNFGVTRTYEECYNLFPTPSAWFTGPKDARWSETLAQVRDPAPYECLLFSGFALYGLILAACVHLPLIGRDRRGPLWPAAAAALVTAALWVLFTMPASQTGESLWRVVRLIPGGNAIRVVSRVYVTVYLFGTMGMLLWLSSVLERPGLGWVRIALVPVLALLVWEQTGYHQESFSRKDFYPFVDQHAETLRGGDAGYVVPRFVDGEGLVSTGAYGEVFSMWVGMRANVPVVNGYSGRWPNDFPQPEGGALSDNELQVWLAGRYKGRVRRVDSEFPGVSSEVVIE</sequence>
<dbReference type="KEGG" id="gog:C1280_23450"/>
<gene>
    <name evidence="2" type="ORF">C1280_23450</name>
</gene>
<organism evidence="2 3">
    <name type="scientific">Gemmata obscuriglobus</name>
    <dbReference type="NCBI Taxonomy" id="114"/>
    <lineage>
        <taxon>Bacteria</taxon>
        <taxon>Pseudomonadati</taxon>
        <taxon>Planctomycetota</taxon>
        <taxon>Planctomycetia</taxon>
        <taxon>Gemmatales</taxon>
        <taxon>Gemmataceae</taxon>
        <taxon>Gemmata</taxon>
    </lineage>
</organism>
<evidence type="ECO:0000313" key="2">
    <source>
        <dbReference type="EMBL" id="AWM39662.1"/>
    </source>
</evidence>
<feature type="transmembrane region" description="Helical" evidence="1">
    <location>
        <begin position="234"/>
        <end position="255"/>
    </location>
</feature>
<feature type="transmembrane region" description="Helical" evidence="1">
    <location>
        <begin position="102"/>
        <end position="121"/>
    </location>
</feature>
<keyword evidence="1" id="KW-1133">Transmembrane helix</keyword>
<evidence type="ECO:0000256" key="1">
    <source>
        <dbReference type="SAM" id="Phobius"/>
    </source>
</evidence>
<feature type="transmembrane region" description="Helical" evidence="1">
    <location>
        <begin position="373"/>
        <end position="395"/>
    </location>
</feature>
<proteinExistence type="predicted"/>
<accession>A0A2Z3H5R8</accession>
<evidence type="ECO:0008006" key="4">
    <source>
        <dbReference type="Google" id="ProtNLM"/>
    </source>
</evidence>
<feature type="transmembrane region" description="Helical" evidence="1">
    <location>
        <begin position="128"/>
        <end position="145"/>
    </location>
</feature>
<feature type="transmembrane region" description="Helical" evidence="1">
    <location>
        <begin position="333"/>
        <end position="352"/>
    </location>
</feature>
<dbReference type="RefSeq" id="WP_010036385.1">
    <property type="nucleotide sequence ID" value="NZ_CP025958.1"/>
</dbReference>